<dbReference type="EMBL" id="QEHR01000002">
    <property type="protein sequence ID" value="PVW16587.1"/>
    <property type="molecule type" value="Genomic_DNA"/>
</dbReference>
<dbReference type="GO" id="GO:0005524">
    <property type="term" value="F:ATP binding"/>
    <property type="evidence" value="ECO:0007669"/>
    <property type="project" value="UniProtKB-KW"/>
</dbReference>
<evidence type="ECO:0000313" key="13">
    <source>
        <dbReference type="Proteomes" id="UP000245962"/>
    </source>
</evidence>
<keyword evidence="10" id="KW-0175">Coiled coil</keyword>
<dbReference type="OrthoDB" id="9806954at2"/>
<evidence type="ECO:0000256" key="10">
    <source>
        <dbReference type="SAM" id="Coils"/>
    </source>
</evidence>
<keyword evidence="4" id="KW-0547">Nucleotide-binding</keyword>
<dbReference type="RefSeq" id="WP_116693598.1">
    <property type="nucleotide sequence ID" value="NZ_QEHR01000002.1"/>
</dbReference>
<dbReference type="Proteomes" id="UP000245962">
    <property type="component" value="Unassembled WGS sequence"/>
</dbReference>
<accession>A0A2U0I654</accession>
<evidence type="ECO:0000256" key="6">
    <source>
        <dbReference type="ARBA" id="ARBA00022840"/>
    </source>
</evidence>
<keyword evidence="7 9" id="KW-0234">DNA repair</keyword>
<evidence type="ECO:0000256" key="5">
    <source>
        <dbReference type="ARBA" id="ARBA00022763"/>
    </source>
</evidence>
<keyword evidence="6" id="KW-0067">ATP-binding</keyword>
<dbReference type="Pfam" id="PF02463">
    <property type="entry name" value="SMC_N"/>
    <property type="match status" value="1"/>
</dbReference>
<dbReference type="InterPro" id="IPR027417">
    <property type="entry name" value="P-loop_NTPase"/>
</dbReference>
<dbReference type="AlphaFoldDB" id="A0A2U0I654"/>
<dbReference type="PANTHER" id="PTHR11059">
    <property type="entry name" value="DNA REPAIR PROTEIN RECN"/>
    <property type="match status" value="1"/>
</dbReference>
<gene>
    <name evidence="12" type="primary">recN</name>
    <name evidence="12" type="ORF">DDV96_04595</name>
</gene>
<organism evidence="12 13">
    <name type="scientific">Marixanthomonas spongiae</name>
    <dbReference type="NCBI Taxonomy" id="2174845"/>
    <lineage>
        <taxon>Bacteria</taxon>
        <taxon>Pseudomonadati</taxon>
        <taxon>Bacteroidota</taxon>
        <taxon>Flavobacteriia</taxon>
        <taxon>Flavobacteriales</taxon>
        <taxon>Flavobacteriaceae</taxon>
        <taxon>Marixanthomonas</taxon>
    </lineage>
</organism>
<dbReference type="GO" id="GO:0006310">
    <property type="term" value="P:DNA recombination"/>
    <property type="evidence" value="ECO:0007669"/>
    <property type="project" value="InterPro"/>
</dbReference>
<evidence type="ECO:0000256" key="1">
    <source>
        <dbReference type="ARBA" id="ARBA00003618"/>
    </source>
</evidence>
<evidence type="ECO:0000256" key="2">
    <source>
        <dbReference type="ARBA" id="ARBA00009441"/>
    </source>
</evidence>
<dbReference type="GO" id="GO:0009432">
    <property type="term" value="P:SOS response"/>
    <property type="evidence" value="ECO:0007669"/>
    <property type="project" value="TreeGrafter"/>
</dbReference>
<evidence type="ECO:0000256" key="9">
    <source>
        <dbReference type="PIRNR" id="PIRNR003128"/>
    </source>
</evidence>
<dbReference type="GO" id="GO:0043590">
    <property type="term" value="C:bacterial nucleoid"/>
    <property type="evidence" value="ECO:0007669"/>
    <property type="project" value="TreeGrafter"/>
</dbReference>
<evidence type="ECO:0000256" key="4">
    <source>
        <dbReference type="ARBA" id="ARBA00022741"/>
    </source>
</evidence>
<evidence type="ECO:0000256" key="3">
    <source>
        <dbReference type="ARBA" id="ARBA00021315"/>
    </source>
</evidence>
<feature type="domain" description="RecF/RecN/SMC N-terminal" evidence="11">
    <location>
        <begin position="2"/>
        <end position="507"/>
    </location>
</feature>
<dbReference type="PIRSF" id="PIRSF003128">
    <property type="entry name" value="RecN"/>
    <property type="match status" value="1"/>
</dbReference>
<comment type="caution">
    <text evidence="12">The sequence shown here is derived from an EMBL/GenBank/DDBJ whole genome shotgun (WGS) entry which is preliminary data.</text>
</comment>
<feature type="coiled-coil region" evidence="10">
    <location>
        <begin position="328"/>
        <end position="362"/>
    </location>
</feature>
<evidence type="ECO:0000256" key="8">
    <source>
        <dbReference type="ARBA" id="ARBA00033408"/>
    </source>
</evidence>
<protein>
    <recommendedName>
        <fullName evidence="3 9">DNA repair protein RecN</fullName>
    </recommendedName>
    <alternativeName>
        <fullName evidence="8 9">Recombination protein N</fullName>
    </alternativeName>
</protein>
<dbReference type="Gene3D" id="3.40.50.300">
    <property type="entry name" value="P-loop containing nucleotide triphosphate hydrolases"/>
    <property type="match status" value="2"/>
</dbReference>
<evidence type="ECO:0000313" key="12">
    <source>
        <dbReference type="EMBL" id="PVW16587.1"/>
    </source>
</evidence>
<dbReference type="NCBIfam" id="TIGR00634">
    <property type="entry name" value="recN"/>
    <property type="match status" value="1"/>
</dbReference>
<dbReference type="InterPro" id="IPR003395">
    <property type="entry name" value="RecF/RecN/SMC_N"/>
</dbReference>
<name>A0A2U0I654_9FLAO</name>
<dbReference type="SUPFAM" id="SSF52540">
    <property type="entry name" value="P-loop containing nucleoside triphosphate hydrolases"/>
    <property type="match status" value="1"/>
</dbReference>
<evidence type="ECO:0000256" key="7">
    <source>
        <dbReference type="ARBA" id="ARBA00023204"/>
    </source>
</evidence>
<dbReference type="InterPro" id="IPR004604">
    <property type="entry name" value="DNA_recomb/repair_RecN"/>
</dbReference>
<keyword evidence="5 9" id="KW-0227">DNA damage</keyword>
<comment type="similarity">
    <text evidence="2 9">Belongs to the RecN family.</text>
</comment>
<reference evidence="12 13" key="1">
    <citation type="submission" date="2018-04" db="EMBL/GenBank/DDBJ databases">
        <title>Marixanthomonas spongiae HN-E44 sp. nov., isolated from a marine sponge.</title>
        <authorList>
            <person name="Luo L."/>
            <person name="Zhuang L."/>
        </authorList>
    </citation>
    <scope>NUCLEOTIDE SEQUENCE [LARGE SCALE GENOMIC DNA]</scope>
    <source>
        <strain evidence="12 13">HN-E44</strain>
    </source>
</reference>
<evidence type="ECO:0000259" key="11">
    <source>
        <dbReference type="Pfam" id="PF02463"/>
    </source>
</evidence>
<proteinExistence type="inferred from homology"/>
<dbReference type="GO" id="GO:0006281">
    <property type="term" value="P:DNA repair"/>
    <property type="evidence" value="ECO:0007669"/>
    <property type="project" value="UniProtKB-KW"/>
</dbReference>
<dbReference type="PANTHER" id="PTHR11059:SF0">
    <property type="entry name" value="DNA REPAIR PROTEIN RECN"/>
    <property type="match status" value="1"/>
</dbReference>
<comment type="function">
    <text evidence="1 9">May be involved in recombinational repair of damaged DNA.</text>
</comment>
<dbReference type="CDD" id="cd03241">
    <property type="entry name" value="ABC_RecN"/>
    <property type="match status" value="1"/>
</dbReference>
<keyword evidence="13" id="KW-1185">Reference proteome</keyword>
<sequence>MITSLSIKNYALIDDIRMDFKDGLTIITGETGAGKSILLGALALVLGKRADLNSMKDASKKCVIEAEFAIKKFNLQPIFEENDLDYDAQTIIRREILPSGKSRAFVNDTPVTVAQLQALGPYLVDIHSQHETLSLAQEQYQLQVIDTLAQNTSLKSIYVQKLKEYRATANTLETTKIQKSEASKELDYNTFLFTELEEAGLEHIDQEALEERYEMLSHAEEIQETLSKTIQLLSDEQIGTLETAKEARSALSQLKNYGSVYQTLWERLNSVIIELDDLLEETEQITTSVEADPNELLQVNEKLQTLHKLQQKHQVATVSELLAIKNTLETSINDTNTLDARIEALEKEVNGLEKEVTAVGNDIHSSREQVIPKLQEKLEVILAKLGLPHARFDFKLSATEHFRETGTDTLELLFTANKGTTKGPIKKVASGGEMSRIMLAVKAVLAQYQTLPTLIFDEIDTGVSGEIAHKMAEIMDGMSRGMQLVSITHLPQIASKGAQHIKVYKKDVDQVTETRLKTLSQEERIVEIAQMIGGKNVTDSALAHAKELLN</sequence>